<dbReference type="PRINTS" id="PR01100">
    <property type="entry name" value="SHIKIMTKNASE"/>
</dbReference>
<dbReference type="Gene3D" id="3.40.50.300">
    <property type="entry name" value="P-loop containing nucleotide triphosphate hydrolases"/>
    <property type="match status" value="1"/>
</dbReference>
<keyword evidence="1" id="KW-0028">Amino-acid biosynthesis</keyword>
<protein>
    <recommendedName>
        <fullName evidence="4">Shikimate kinase</fullName>
    </recommendedName>
</protein>
<evidence type="ECO:0000313" key="3">
    <source>
        <dbReference type="EMBL" id="GAG88974.1"/>
    </source>
</evidence>
<organism evidence="3">
    <name type="scientific">marine sediment metagenome</name>
    <dbReference type="NCBI Taxonomy" id="412755"/>
    <lineage>
        <taxon>unclassified sequences</taxon>
        <taxon>metagenomes</taxon>
        <taxon>ecological metagenomes</taxon>
    </lineage>
</organism>
<dbReference type="EMBL" id="BART01013138">
    <property type="protein sequence ID" value="GAG88974.1"/>
    <property type="molecule type" value="Genomic_DNA"/>
</dbReference>
<name>X1B043_9ZZZZ</name>
<dbReference type="GO" id="GO:0008652">
    <property type="term" value="P:amino acid biosynthetic process"/>
    <property type="evidence" value="ECO:0007669"/>
    <property type="project" value="UniProtKB-KW"/>
</dbReference>
<sequence length="70" mass="8061">MEKKHSIALIGFMGTGKTVVGKNLANKLNKDYKFIETDEIIEEMAGKSIPEIFREDGENRFRELEIRMVT</sequence>
<dbReference type="SUPFAM" id="SSF52540">
    <property type="entry name" value="P-loop containing nucleoside triphosphate hydrolases"/>
    <property type="match status" value="1"/>
</dbReference>
<keyword evidence="2" id="KW-0057">Aromatic amino acid biosynthesis</keyword>
<comment type="caution">
    <text evidence="3">The sequence shown here is derived from an EMBL/GenBank/DDBJ whole genome shotgun (WGS) entry which is preliminary data.</text>
</comment>
<evidence type="ECO:0008006" key="4">
    <source>
        <dbReference type="Google" id="ProtNLM"/>
    </source>
</evidence>
<dbReference type="InterPro" id="IPR031322">
    <property type="entry name" value="Shikimate/glucono_kinase"/>
</dbReference>
<dbReference type="GO" id="GO:0005829">
    <property type="term" value="C:cytosol"/>
    <property type="evidence" value="ECO:0007669"/>
    <property type="project" value="TreeGrafter"/>
</dbReference>
<dbReference type="GO" id="GO:0009073">
    <property type="term" value="P:aromatic amino acid family biosynthetic process"/>
    <property type="evidence" value="ECO:0007669"/>
    <property type="project" value="UniProtKB-KW"/>
</dbReference>
<dbReference type="PANTHER" id="PTHR21087">
    <property type="entry name" value="SHIKIMATE KINASE"/>
    <property type="match status" value="1"/>
</dbReference>
<dbReference type="PANTHER" id="PTHR21087:SF16">
    <property type="entry name" value="SHIKIMATE KINASE 1, CHLOROPLASTIC"/>
    <property type="match status" value="1"/>
</dbReference>
<evidence type="ECO:0000256" key="1">
    <source>
        <dbReference type="ARBA" id="ARBA00022605"/>
    </source>
</evidence>
<proteinExistence type="predicted"/>
<accession>X1B043</accession>
<reference evidence="3" key="1">
    <citation type="journal article" date="2014" name="Front. Microbiol.">
        <title>High frequency of phylogenetically diverse reductive dehalogenase-homologous genes in deep subseafloor sedimentary metagenomes.</title>
        <authorList>
            <person name="Kawai M."/>
            <person name="Futagami T."/>
            <person name="Toyoda A."/>
            <person name="Takaki Y."/>
            <person name="Nishi S."/>
            <person name="Hori S."/>
            <person name="Arai W."/>
            <person name="Tsubouchi T."/>
            <person name="Morono Y."/>
            <person name="Uchiyama I."/>
            <person name="Ito T."/>
            <person name="Fujiyama A."/>
            <person name="Inagaki F."/>
            <person name="Takami H."/>
        </authorList>
    </citation>
    <scope>NUCLEOTIDE SEQUENCE</scope>
    <source>
        <strain evidence="3">Expedition CK06-06</strain>
    </source>
</reference>
<dbReference type="InterPro" id="IPR027417">
    <property type="entry name" value="P-loop_NTPase"/>
</dbReference>
<evidence type="ECO:0000256" key="2">
    <source>
        <dbReference type="ARBA" id="ARBA00023141"/>
    </source>
</evidence>
<dbReference type="GO" id="GO:0004765">
    <property type="term" value="F:shikimate kinase activity"/>
    <property type="evidence" value="ECO:0007669"/>
    <property type="project" value="TreeGrafter"/>
</dbReference>
<dbReference type="AlphaFoldDB" id="X1B043"/>
<gene>
    <name evidence="3" type="ORF">S01H4_27043</name>
</gene>
<dbReference type="Pfam" id="PF01202">
    <property type="entry name" value="SKI"/>
    <property type="match status" value="1"/>
</dbReference>